<sequence length="98" mass="11207">MDLCLFYSHSLFCQYLRRTVGVFYLSGLPGDLTTVYTRSFFYCGGRVTNTTAFVYLRTASGSQISRQSHRATSGREAVWTKNHKTHNSYLSVGILHWL</sequence>
<dbReference type="Proteomes" id="UP000261520">
    <property type="component" value="Unplaced"/>
</dbReference>
<protein>
    <submittedName>
        <fullName evidence="1">Uncharacterized protein</fullName>
    </submittedName>
</protein>
<evidence type="ECO:0000313" key="2">
    <source>
        <dbReference type="Proteomes" id="UP000261520"/>
    </source>
</evidence>
<dbReference type="AlphaFoldDB" id="A0A3B3ZGP7"/>
<evidence type="ECO:0000313" key="1">
    <source>
        <dbReference type="Ensembl" id="ENSPMGP00000003571.1"/>
    </source>
</evidence>
<accession>A0A3B3ZGP7</accession>
<name>A0A3B3ZGP7_9GOBI</name>
<proteinExistence type="predicted"/>
<organism evidence="1 2">
    <name type="scientific">Periophthalmus magnuspinnatus</name>
    <dbReference type="NCBI Taxonomy" id="409849"/>
    <lineage>
        <taxon>Eukaryota</taxon>
        <taxon>Metazoa</taxon>
        <taxon>Chordata</taxon>
        <taxon>Craniata</taxon>
        <taxon>Vertebrata</taxon>
        <taxon>Euteleostomi</taxon>
        <taxon>Actinopterygii</taxon>
        <taxon>Neopterygii</taxon>
        <taxon>Teleostei</taxon>
        <taxon>Neoteleostei</taxon>
        <taxon>Acanthomorphata</taxon>
        <taxon>Gobiaria</taxon>
        <taxon>Gobiiformes</taxon>
        <taxon>Gobioidei</taxon>
        <taxon>Gobiidae</taxon>
        <taxon>Oxudercinae</taxon>
        <taxon>Periophthalmus</taxon>
    </lineage>
</organism>
<reference evidence="1" key="1">
    <citation type="submission" date="2025-08" db="UniProtKB">
        <authorList>
            <consortium name="Ensembl"/>
        </authorList>
    </citation>
    <scope>IDENTIFICATION</scope>
</reference>
<dbReference type="Ensembl" id="ENSPMGT00000003789.1">
    <property type="protein sequence ID" value="ENSPMGP00000003571.1"/>
    <property type="gene ID" value="ENSPMGG00000003074.1"/>
</dbReference>
<reference evidence="1" key="2">
    <citation type="submission" date="2025-09" db="UniProtKB">
        <authorList>
            <consortium name="Ensembl"/>
        </authorList>
    </citation>
    <scope>IDENTIFICATION</scope>
</reference>
<keyword evidence="2" id="KW-1185">Reference proteome</keyword>